<proteinExistence type="predicted"/>
<dbReference type="Proteomes" id="UP001161247">
    <property type="component" value="Chromosome 1"/>
</dbReference>
<keyword evidence="3" id="KW-1185">Reference proteome</keyword>
<dbReference type="Gene3D" id="3.30.420.10">
    <property type="entry name" value="Ribonuclease H-like superfamily/Ribonuclease H"/>
    <property type="match status" value="1"/>
</dbReference>
<evidence type="ECO:0000313" key="3">
    <source>
        <dbReference type="Proteomes" id="UP001161247"/>
    </source>
</evidence>
<name>A0AAV1CA03_OLDCO</name>
<sequence length="239" mass="26815">MLFNLTFKSAKETFNRPRKKKCCSNERPKDLKLSKYAPQAVPLYQNASSKPSSCGYEEESVFHILLECSRSRCIWRFSMLGFDFSTGPHTPFNVWFVEWFQSAPDDSLRGLSLYILWAIWKDRNKILWSSETPVDPGVVVRQATMEWASYKADVSPPLSSVSDHVRAVAPSPGRRRLVVDGAFHANTNNAAAGWVLYNSIGGTIDFGSTRFQATSSLQAEARACLVALVALAFGDWRSF</sequence>
<protein>
    <submittedName>
        <fullName evidence="2">OLC1v1027663C1</fullName>
    </submittedName>
</protein>
<feature type="domain" description="RNase H type-1" evidence="1">
    <location>
        <begin position="179"/>
        <end position="229"/>
    </location>
</feature>
<dbReference type="GO" id="GO:0004523">
    <property type="term" value="F:RNA-DNA hybrid ribonuclease activity"/>
    <property type="evidence" value="ECO:0007669"/>
    <property type="project" value="InterPro"/>
</dbReference>
<reference evidence="2" key="1">
    <citation type="submission" date="2023-03" db="EMBL/GenBank/DDBJ databases">
        <authorList>
            <person name="Julca I."/>
        </authorList>
    </citation>
    <scope>NUCLEOTIDE SEQUENCE</scope>
</reference>
<dbReference type="AlphaFoldDB" id="A0AAV1CA03"/>
<evidence type="ECO:0000313" key="2">
    <source>
        <dbReference type="EMBL" id="CAI9092434.1"/>
    </source>
</evidence>
<dbReference type="Pfam" id="PF13456">
    <property type="entry name" value="RVT_3"/>
    <property type="match status" value="1"/>
</dbReference>
<evidence type="ECO:0000259" key="1">
    <source>
        <dbReference type="Pfam" id="PF13456"/>
    </source>
</evidence>
<organism evidence="2 3">
    <name type="scientific">Oldenlandia corymbosa var. corymbosa</name>
    <dbReference type="NCBI Taxonomy" id="529605"/>
    <lineage>
        <taxon>Eukaryota</taxon>
        <taxon>Viridiplantae</taxon>
        <taxon>Streptophyta</taxon>
        <taxon>Embryophyta</taxon>
        <taxon>Tracheophyta</taxon>
        <taxon>Spermatophyta</taxon>
        <taxon>Magnoliopsida</taxon>
        <taxon>eudicotyledons</taxon>
        <taxon>Gunneridae</taxon>
        <taxon>Pentapetalae</taxon>
        <taxon>asterids</taxon>
        <taxon>lamiids</taxon>
        <taxon>Gentianales</taxon>
        <taxon>Rubiaceae</taxon>
        <taxon>Rubioideae</taxon>
        <taxon>Spermacoceae</taxon>
        <taxon>Hedyotis-Oldenlandia complex</taxon>
        <taxon>Oldenlandia</taxon>
    </lineage>
</organism>
<dbReference type="InterPro" id="IPR036397">
    <property type="entry name" value="RNaseH_sf"/>
</dbReference>
<accession>A0AAV1CA03</accession>
<dbReference type="GO" id="GO:0003676">
    <property type="term" value="F:nucleic acid binding"/>
    <property type="evidence" value="ECO:0007669"/>
    <property type="project" value="InterPro"/>
</dbReference>
<dbReference type="EMBL" id="OX459118">
    <property type="protein sequence ID" value="CAI9092434.1"/>
    <property type="molecule type" value="Genomic_DNA"/>
</dbReference>
<dbReference type="SUPFAM" id="SSF53098">
    <property type="entry name" value="Ribonuclease H-like"/>
    <property type="match status" value="1"/>
</dbReference>
<dbReference type="InterPro" id="IPR012337">
    <property type="entry name" value="RNaseH-like_sf"/>
</dbReference>
<gene>
    <name evidence="2" type="ORF">OLC1_LOCUS4105</name>
</gene>
<dbReference type="InterPro" id="IPR002156">
    <property type="entry name" value="RNaseH_domain"/>
</dbReference>